<dbReference type="InterPro" id="IPR019956">
    <property type="entry name" value="Ubiquitin_dom"/>
</dbReference>
<dbReference type="PANTHER" id="PTHR10666">
    <property type="entry name" value="UBIQUITIN"/>
    <property type="match status" value="1"/>
</dbReference>
<dbReference type="Pfam" id="PF00240">
    <property type="entry name" value="ubiquitin"/>
    <property type="match status" value="1"/>
</dbReference>
<comment type="caution">
    <text evidence="4">The sequence shown here is derived from an EMBL/GenBank/DDBJ whole genome shotgun (WGS) entry which is preliminary data.</text>
</comment>
<dbReference type="VEuPathDB" id="FungiDB:AeMF1_001566"/>
<name>A0A6G0XMG5_9STRA</name>
<keyword evidence="1" id="KW-0863">Zinc-finger</keyword>
<keyword evidence="1" id="KW-0479">Metal-binding</keyword>
<dbReference type="CDD" id="cd17039">
    <property type="entry name" value="Ubl_ubiquitin_like"/>
    <property type="match status" value="1"/>
</dbReference>
<dbReference type="SUPFAM" id="SSF57850">
    <property type="entry name" value="RING/U-box"/>
    <property type="match status" value="1"/>
</dbReference>
<dbReference type="InterPro" id="IPR050158">
    <property type="entry name" value="Ubiquitin_ubiquitin-like"/>
</dbReference>
<dbReference type="SUPFAM" id="SSF54236">
    <property type="entry name" value="Ubiquitin-like"/>
    <property type="match status" value="1"/>
</dbReference>
<gene>
    <name evidence="4" type="ORF">Ae201684_003289</name>
</gene>
<dbReference type="GO" id="GO:0008270">
    <property type="term" value="F:zinc ion binding"/>
    <property type="evidence" value="ECO:0007669"/>
    <property type="project" value="UniProtKB-KW"/>
</dbReference>
<keyword evidence="5" id="KW-1185">Reference proteome</keyword>
<dbReference type="SMART" id="SM00184">
    <property type="entry name" value="RING"/>
    <property type="match status" value="1"/>
</dbReference>
<dbReference type="Proteomes" id="UP000481153">
    <property type="component" value="Unassembled WGS sequence"/>
</dbReference>
<evidence type="ECO:0000313" key="4">
    <source>
        <dbReference type="EMBL" id="KAF0741610.1"/>
    </source>
</evidence>
<dbReference type="Gene3D" id="3.10.20.90">
    <property type="entry name" value="Phosphatidylinositol 3-kinase Catalytic Subunit, Chain A, domain 1"/>
    <property type="match status" value="1"/>
</dbReference>
<sequence>MATTAIESMQVVWVDPTTKQAGGTIHLSTTELDTVNNSVYSLKQLVAAKLGVENSAKLDLKLYGQSLPQGPLASYLPLLRTNAPRFALSYSQTKLTLKLFVKTIRGRTIRLDVNPNETIQDVKQRFEEKEGLPVADNRLVYGGVELADHCRVFHYNIPPNATLMSLGRLVGGSHIRMGSLTTALPCKGLKFADVSNEDMMEVIEFSPSAPAWRIVCRGLNLSGQCTNPDCVAGSKWVYMQVGFRPANLFTYQAHCPMCRQSVVPKTCGFYSCQWRFEGIKLNSDVHMSSGWKKAEGEVYHAFKSQEGNLVLWESLLVISHPLAVKECAVCCEVLGINGLATLPCQHQIHRVCLNEWTTTCKGRNASVSCPLCRSAVP</sequence>
<evidence type="ECO:0008006" key="6">
    <source>
        <dbReference type="Google" id="ProtNLM"/>
    </source>
</evidence>
<evidence type="ECO:0000259" key="2">
    <source>
        <dbReference type="PROSITE" id="PS50053"/>
    </source>
</evidence>
<proteinExistence type="predicted"/>
<protein>
    <recommendedName>
        <fullName evidence="6">RING-type domain-containing protein</fullName>
    </recommendedName>
</protein>
<dbReference type="InterPro" id="IPR000626">
    <property type="entry name" value="Ubiquitin-like_dom"/>
</dbReference>
<evidence type="ECO:0000313" key="5">
    <source>
        <dbReference type="Proteomes" id="UP000481153"/>
    </source>
</evidence>
<dbReference type="SMART" id="SM00213">
    <property type="entry name" value="UBQ"/>
    <property type="match status" value="1"/>
</dbReference>
<reference evidence="4 5" key="1">
    <citation type="submission" date="2019-07" db="EMBL/GenBank/DDBJ databases">
        <title>Genomics analysis of Aphanomyces spp. identifies a new class of oomycete effector associated with host adaptation.</title>
        <authorList>
            <person name="Gaulin E."/>
        </authorList>
    </citation>
    <scope>NUCLEOTIDE SEQUENCE [LARGE SCALE GENOMIC DNA]</scope>
    <source>
        <strain evidence="4 5">ATCC 201684</strain>
    </source>
</reference>
<evidence type="ECO:0000256" key="1">
    <source>
        <dbReference type="PROSITE-ProRule" id="PRU00175"/>
    </source>
</evidence>
<evidence type="ECO:0000259" key="3">
    <source>
        <dbReference type="PROSITE" id="PS50089"/>
    </source>
</evidence>
<dbReference type="AlphaFoldDB" id="A0A6G0XMG5"/>
<dbReference type="PRINTS" id="PR00348">
    <property type="entry name" value="UBIQUITIN"/>
</dbReference>
<dbReference type="PROSITE" id="PS50053">
    <property type="entry name" value="UBIQUITIN_2"/>
    <property type="match status" value="1"/>
</dbReference>
<dbReference type="InterPro" id="IPR013083">
    <property type="entry name" value="Znf_RING/FYVE/PHD"/>
</dbReference>
<dbReference type="EMBL" id="VJMJ01000036">
    <property type="protein sequence ID" value="KAF0741610.1"/>
    <property type="molecule type" value="Genomic_DNA"/>
</dbReference>
<organism evidence="4 5">
    <name type="scientific">Aphanomyces euteiches</name>
    <dbReference type="NCBI Taxonomy" id="100861"/>
    <lineage>
        <taxon>Eukaryota</taxon>
        <taxon>Sar</taxon>
        <taxon>Stramenopiles</taxon>
        <taxon>Oomycota</taxon>
        <taxon>Saprolegniomycetes</taxon>
        <taxon>Saprolegniales</taxon>
        <taxon>Verrucalvaceae</taxon>
        <taxon>Aphanomyces</taxon>
    </lineage>
</organism>
<dbReference type="InterPro" id="IPR029071">
    <property type="entry name" value="Ubiquitin-like_domsf"/>
</dbReference>
<accession>A0A6G0XMG5</accession>
<dbReference type="Gene3D" id="3.30.40.10">
    <property type="entry name" value="Zinc/RING finger domain, C3HC4 (zinc finger)"/>
    <property type="match status" value="1"/>
</dbReference>
<dbReference type="InterPro" id="IPR001841">
    <property type="entry name" value="Znf_RING"/>
</dbReference>
<keyword evidence="1" id="KW-0862">Zinc</keyword>
<dbReference type="PROSITE" id="PS50089">
    <property type="entry name" value="ZF_RING_2"/>
    <property type="match status" value="1"/>
</dbReference>
<feature type="domain" description="RING-type" evidence="3">
    <location>
        <begin position="327"/>
        <end position="373"/>
    </location>
</feature>
<feature type="domain" description="Ubiquitin-like" evidence="2">
    <location>
        <begin position="97"/>
        <end position="172"/>
    </location>
</feature>